<feature type="binding site" evidence="7">
    <location>
        <begin position="38"/>
        <end position="39"/>
    </location>
    <ligand>
        <name>substrate</name>
    </ligand>
</feature>
<comment type="caution">
    <text evidence="8">The sequence shown here is derived from an EMBL/GenBank/DDBJ whole genome shotgun (WGS) entry which is preliminary data.</text>
</comment>
<dbReference type="Pfam" id="PF01177">
    <property type="entry name" value="Asp_Glu_race"/>
    <property type="match status" value="1"/>
</dbReference>
<feature type="binding site" evidence="7">
    <location>
        <begin position="70"/>
        <end position="71"/>
    </location>
    <ligand>
        <name>substrate</name>
    </ligand>
</feature>
<feature type="binding site" evidence="7">
    <location>
        <begin position="205"/>
        <end position="206"/>
    </location>
    <ligand>
        <name>substrate</name>
    </ligand>
</feature>
<dbReference type="InterPro" id="IPR033134">
    <property type="entry name" value="Asp/Glu_racemase_AS_2"/>
</dbReference>
<gene>
    <name evidence="7" type="primary">murI</name>
    <name evidence="8" type="ORF">ACFOGJ_24660</name>
</gene>
<sequence>MIGCFDSGHGGLTILRALRARLPDRRFIYLGDHANAPYGDRPSAEVLALTAAAADWLFRQDARLVVLACNTATAVALRHLQQHWLPQSGWRARGCNILGIVAPTVEAATLTPWGIGIPTEAGAVREGLVAVFATTRTVQTDVYGEEIAKRCPRMRIVQQACPGLAGAIERGAPAAEIDRLVGRDVHALLAATGGVAPDHVILGCTHYPLVEAVFRSHLPAGCRILSQPALVAASLADYLARHPYYAGAAGDADAQLHTTGACGLVGERLAALLPDFLAGAGFRPAVLA</sequence>
<feature type="active site" description="Proton donor/acceptor" evidence="7">
    <location>
        <position position="204"/>
    </location>
</feature>
<dbReference type="HAMAP" id="MF_00258">
    <property type="entry name" value="Glu_racemase"/>
    <property type="match status" value="1"/>
</dbReference>
<name>A0ABV7L729_9PROT</name>
<organism evidence="8 9">
    <name type="scientific">Marinibaculum pumilum</name>
    <dbReference type="NCBI Taxonomy" id="1766165"/>
    <lineage>
        <taxon>Bacteria</taxon>
        <taxon>Pseudomonadati</taxon>
        <taxon>Pseudomonadota</taxon>
        <taxon>Alphaproteobacteria</taxon>
        <taxon>Rhodospirillales</taxon>
        <taxon>Rhodospirillaceae</taxon>
        <taxon>Marinibaculum</taxon>
    </lineage>
</organism>
<proteinExistence type="inferred from homology"/>
<evidence type="ECO:0000313" key="9">
    <source>
        <dbReference type="Proteomes" id="UP001595528"/>
    </source>
</evidence>
<evidence type="ECO:0000256" key="6">
    <source>
        <dbReference type="ARBA" id="ARBA00023316"/>
    </source>
</evidence>
<keyword evidence="9" id="KW-1185">Reference proteome</keyword>
<dbReference type="InterPro" id="IPR018187">
    <property type="entry name" value="Asp/Glu_racemase_AS_1"/>
</dbReference>
<keyword evidence="4 7" id="KW-0573">Peptidoglycan synthesis</keyword>
<accession>A0ABV7L729</accession>
<dbReference type="PROSITE" id="PS00924">
    <property type="entry name" value="ASP_GLU_RACEMASE_2"/>
    <property type="match status" value="1"/>
</dbReference>
<feature type="active site" description="Proton donor/acceptor" evidence="7">
    <location>
        <position position="69"/>
    </location>
</feature>
<dbReference type="Gene3D" id="3.40.50.1860">
    <property type="match status" value="2"/>
</dbReference>
<comment type="similarity">
    <text evidence="7">Belongs to the aspartate/glutamate racemases family.</text>
</comment>
<dbReference type="EC" id="5.1.1.3" evidence="2 7"/>
<reference evidence="9" key="1">
    <citation type="journal article" date="2019" name="Int. J. Syst. Evol. Microbiol.">
        <title>The Global Catalogue of Microorganisms (GCM) 10K type strain sequencing project: providing services to taxonomists for standard genome sequencing and annotation.</title>
        <authorList>
            <consortium name="The Broad Institute Genomics Platform"/>
            <consortium name="The Broad Institute Genome Sequencing Center for Infectious Disease"/>
            <person name="Wu L."/>
            <person name="Ma J."/>
        </authorList>
    </citation>
    <scope>NUCLEOTIDE SEQUENCE [LARGE SCALE GENOMIC DNA]</scope>
    <source>
        <strain evidence="9">KCTC 42964</strain>
    </source>
</reference>
<evidence type="ECO:0000313" key="8">
    <source>
        <dbReference type="EMBL" id="MFC3230463.1"/>
    </source>
</evidence>
<protein>
    <recommendedName>
        <fullName evidence="2 7">Glutamate racemase</fullName>
        <ecNumber evidence="2 7">5.1.1.3</ecNumber>
    </recommendedName>
</protein>
<comment type="catalytic activity">
    <reaction evidence="1 7">
        <text>L-glutamate = D-glutamate</text>
        <dbReference type="Rhea" id="RHEA:12813"/>
        <dbReference type="ChEBI" id="CHEBI:29985"/>
        <dbReference type="ChEBI" id="CHEBI:29986"/>
        <dbReference type="EC" id="5.1.1.3"/>
    </reaction>
</comment>
<dbReference type="InterPro" id="IPR015942">
    <property type="entry name" value="Asp/Glu/hydantoin_racemase"/>
</dbReference>
<dbReference type="RefSeq" id="WP_379905654.1">
    <property type="nucleotide sequence ID" value="NZ_JBHRTR010000046.1"/>
</dbReference>
<dbReference type="PANTHER" id="PTHR21198:SF2">
    <property type="entry name" value="GLUTAMATE RACEMASE"/>
    <property type="match status" value="1"/>
</dbReference>
<comment type="pathway">
    <text evidence="7">Cell wall biogenesis; peptidoglycan biosynthesis.</text>
</comment>
<evidence type="ECO:0000256" key="1">
    <source>
        <dbReference type="ARBA" id="ARBA00001602"/>
    </source>
</evidence>
<evidence type="ECO:0000256" key="4">
    <source>
        <dbReference type="ARBA" id="ARBA00022984"/>
    </source>
</evidence>
<dbReference type="InterPro" id="IPR004391">
    <property type="entry name" value="Glu_race"/>
</dbReference>
<evidence type="ECO:0000256" key="3">
    <source>
        <dbReference type="ARBA" id="ARBA00022960"/>
    </source>
</evidence>
<comment type="function">
    <text evidence="7">Provides the (R)-glutamate required for cell wall biosynthesis.</text>
</comment>
<evidence type="ECO:0000256" key="5">
    <source>
        <dbReference type="ARBA" id="ARBA00023235"/>
    </source>
</evidence>
<dbReference type="PANTHER" id="PTHR21198">
    <property type="entry name" value="GLUTAMATE RACEMASE"/>
    <property type="match status" value="1"/>
</dbReference>
<keyword evidence="3 7" id="KW-0133">Cell shape</keyword>
<dbReference type="SUPFAM" id="SSF53681">
    <property type="entry name" value="Aspartate/glutamate racemase"/>
    <property type="match status" value="2"/>
</dbReference>
<dbReference type="InterPro" id="IPR001920">
    <property type="entry name" value="Asp/Glu_race"/>
</dbReference>
<dbReference type="EMBL" id="JBHRTR010000046">
    <property type="protein sequence ID" value="MFC3230463.1"/>
    <property type="molecule type" value="Genomic_DNA"/>
</dbReference>
<evidence type="ECO:0000256" key="2">
    <source>
        <dbReference type="ARBA" id="ARBA00013090"/>
    </source>
</evidence>
<dbReference type="Proteomes" id="UP001595528">
    <property type="component" value="Unassembled WGS sequence"/>
</dbReference>
<keyword evidence="5 7" id="KW-0413">Isomerase</keyword>
<dbReference type="PROSITE" id="PS00923">
    <property type="entry name" value="ASP_GLU_RACEMASE_1"/>
    <property type="match status" value="1"/>
</dbReference>
<feature type="binding site" evidence="7">
    <location>
        <begin position="6"/>
        <end position="7"/>
    </location>
    <ligand>
        <name>substrate</name>
    </ligand>
</feature>
<keyword evidence="6 7" id="KW-0961">Cell wall biogenesis/degradation</keyword>
<evidence type="ECO:0000256" key="7">
    <source>
        <dbReference type="HAMAP-Rule" id="MF_00258"/>
    </source>
</evidence>